<dbReference type="Pfam" id="PF13469">
    <property type="entry name" value="Sulfotransfer_3"/>
    <property type="match status" value="1"/>
</dbReference>
<reference evidence="1" key="1">
    <citation type="submission" date="2018-05" db="EMBL/GenBank/DDBJ databases">
        <authorList>
            <person name="Lanie J.A."/>
            <person name="Ng W.-L."/>
            <person name="Kazmierczak K.M."/>
            <person name="Andrzejewski T.M."/>
            <person name="Davidsen T.M."/>
            <person name="Wayne K.J."/>
            <person name="Tettelin H."/>
            <person name="Glass J.I."/>
            <person name="Rusch D."/>
            <person name="Podicherti R."/>
            <person name="Tsui H.-C.T."/>
            <person name="Winkler M.E."/>
        </authorList>
    </citation>
    <scope>NUCLEOTIDE SEQUENCE</scope>
</reference>
<dbReference type="SUPFAM" id="SSF52540">
    <property type="entry name" value="P-loop containing nucleoside triphosphate hydrolases"/>
    <property type="match status" value="1"/>
</dbReference>
<gene>
    <name evidence="1" type="ORF">METZ01_LOCUS342515</name>
</gene>
<organism evidence="1">
    <name type="scientific">marine metagenome</name>
    <dbReference type="NCBI Taxonomy" id="408172"/>
    <lineage>
        <taxon>unclassified sequences</taxon>
        <taxon>metagenomes</taxon>
        <taxon>ecological metagenomes</taxon>
    </lineage>
</organism>
<dbReference type="InterPro" id="IPR027417">
    <property type="entry name" value="P-loop_NTPase"/>
</dbReference>
<dbReference type="EMBL" id="UINC01117316">
    <property type="protein sequence ID" value="SVC89661.1"/>
    <property type="molecule type" value="Genomic_DNA"/>
</dbReference>
<protein>
    <recommendedName>
        <fullName evidence="2">Sulfotransferase domain-containing protein</fullName>
    </recommendedName>
</protein>
<sequence>MSLITIIGRGHSGTRAISHTLYASGVFMGSTLNRSGDKIPPDAMYDACRVLAKYVKLNGDLSWDFEQLHKMEIDPEFKELINTYLADVLADKSTHRGWKIPETTLVYPWTVRMFPDIQYIHWIRDPRDCILGGHKTDDLRDFGIDYPLTDDVRKRRAISWLYQYELMKSTPKPKNYIVVRFEDFILKQEETLERLEDFLGMPLARIIVRPDSVGRWKTADGNYNFDFLAESLEENQYHQDSV</sequence>
<dbReference type="Gene3D" id="3.40.50.300">
    <property type="entry name" value="P-loop containing nucleotide triphosphate hydrolases"/>
    <property type="match status" value="1"/>
</dbReference>
<proteinExistence type="predicted"/>
<accession>A0A382QZA6</accession>
<name>A0A382QZA6_9ZZZZ</name>
<evidence type="ECO:0008006" key="2">
    <source>
        <dbReference type="Google" id="ProtNLM"/>
    </source>
</evidence>
<dbReference type="AlphaFoldDB" id="A0A382QZA6"/>
<evidence type="ECO:0000313" key="1">
    <source>
        <dbReference type="EMBL" id="SVC89661.1"/>
    </source>
</evidence>